<organism evidence="3 4">
    <name type="scientific">Parasitella parasitica</name>
    <dbReference type="NCBI Taxonomy" id="35722"/>
    <lineage>
        <taxon>Eukaryota</taxon>
        <taxon>Fungi</taxon>
        <taxon>Fungi incertae sedis</taxon>
        <taxon>Mucoromycota</taxon>
        <taxon>Mucoromycotina</taxon>
        <taxon>Mucoromycetes</taxon>
        <taxon>Mucorales</taxon>
        <taxon>Mucorineae</taxon>
        <taxon>Mucoraceae</taxon>
        <taxon>Parasitella</taxon>
    </lineage>
</organism>
<dbReference type="STRING" id="35722.A0A0B7NF46"/>
<keyword evidence="1" id="KW-0862">Zinc</keyword>
<feature type="domain" description="GATA-type" evidence="2">
    <location>
        <begin position="233"/>
        <end position="294"/>
    </location>
</feature>
<sequence length="330" mass="37406">MPLEYFPPTHFADNSVVPVEDTTAYYDEEASPSATSISPLGSISLRYPHSMNHVYYAHDIPPVFMRAYGYYGDPSYSHTYPNQEPMIHSSSMSSEDQLLLQNEELVANTLSPTSTLSSASYTTTTNSYLNNAQDFLFFNKPIVQDDVEHTVIPPASGDTSHFKKRAANTQSAFSQQSSLANTSTSVANHVYKQSSETRKTEYTYKHQANSNSQCQYEKTDLKKTHHVKKPTRSKGKKKCYNCHTIESPSWRRSINKSSKGELVCNACGLYEKTAKTKRMLVTNDDGTTKVVRKRDPRGFCCSRCGAKDSTRWRKFRDNTFHCEQCVRGRR</sequence>
<dbReference type="PROSITE" id="PS50114">
    <property type="entry name" value="GATA_ZN_FINGER_2"/>
    <property type="match status" value="2"/>
</dbReference>
<reference evidence="3 4" key="1">
    <citation type="submission" date="2014-09" db="EMBL/GenBank/DDBJ databases">
        <authorList>
            <person name="Ellenberger Sabrina"/>
        </authorList>
    </citation>
    <scope>NUCLEOTIDE SEQUENCE [LARGE SCALE GENOMIC DNA]</scope>
    <source>
        <strain evidence="3 4">CBS 412.66</strain>
    </source>
</reference>
<accession>A0A0B7NF46</accession>
<dbReference type="SUPFAM" id="SSF57716">
    <property type="entry name" value="Glucocorticoid receptor-like (DNA-binding domain)"/>
    <property type="match status" value="1"/>
</dbReference>
<dbReference type="InterPro" id="IPR013088">
    <property type="entry name" value="Znf_NHR/GATA"/>
</dbReference>
<dbReference type="SMART" id="SM00401">
    <property type="entry name" value="ZnF_GATA"/>
    <property type="match status" value="1"/>
</dbReference>
<keyword evidence="4" id="KW-1185">Reference proteome</keyword>
<dbReference type="CDD" id="cd00202">
    <property type="entry name" value="ZnF_GATA"/>
    <property type="match status" value="1"/>
</dbReference>
<dbReference type="GO" id="GO:0043565">
    <property type="term" value="F:sequence-specific DNA binding"/>
    <property type="evidence" value="ECO:0007669"/>
    <property type="project" value="InterPro"/>
</dbReference>
<evidence type="ECO:0000313" key="3">
    <source>
        <dbReference type="EMBL" id="CEP14167.1"/>
    </source>
</evidence>
<evidence type="ECO:0000259" key="2">
    <source>
        <dbReference type="PROSITE" id="PS50114"/>
    </source>
</evidence>
<dbReference type="Pfam" id="PF00320">
    <property type="entry name" value="GATA"/>
    <property type="match status" value="1"/>
</dbReference>
<dbReference type="InterPro" id="IPR000679">
    <property type="entry name" value="Znf_GATA"/>
</dbReference>
<proteinExistence type="predicted"/>
<protein>
    <recommendedName>
        <fullName evidence="2">GATA-type domain-containing protein</fullName>
    </recommendedName>
</protein>
<name>A0A0B7NF46_9FUNG</name>
<dbReference type="Gene3D" id="3.30.50.10">
    <property type="entry name" value="Erythroid Transcription Factor GATA-1, subunit A"/>
    <property type="match status" value="1"/>
</dbReference>
<dbReference type="OrthoDB" id="515401at2759"/>
<keyword evidence="1" id="KW-0479">Metal-binding</keyword>
<dbReference type="Proteomes" id="UP000054107">
    <property type="component" value="Unassembled WGS sequence"/>
</dbReference>
<dbReference type="AlphaFoldDB" id="A0A0B7NF46"/>
<feature type="domain" description="GATA-type" evidence="2">
    <location>
        <begin position="295"/>
        <end position="325"/>
    </location>
</feature>
<dbReference type="EMBL" id="LN731032">
    <property type="protein sequence ID" value="CEP14167.1"/>
    <property type="molecule type" value="Genomic_DNA"/>
</dbReference>
<gene>
    <name evidence="3" type="primary">PARPA_08331.1 scaffold 32756</name>
</gene>
<dbReference type="GO" id="GO:0006355">
    <property type="term" value="P:regulation of DNA-templated transcription"/>
    <property type="evidence" value="ECO:0007669"/>
    <property type="project" value="InterPro"/>
</dbReference>
<evidence type="ECO:0000256" key="1">
    <source>
        <dbReference type="PROSITE-ProRule" id="PRU00094"/>
    </source>
</evidence>
<evidence type="ECO:0000313" key="4">
    <source>
        <dbReference type="Proteomes" id="UP000054107"/>
    </source>
</evidence>
<keyword evidence="1" id="KW-0863">Zinc-finger</keyword>
<dbReference type="GO" id="GO:0008270">
    <property type="term" value="F:zinc ion binding"/>
    <property type="evidence" value="ECO:0007669"/>
    <property type="project" value="UniProtKB-KW"/>
</dbReference>